<evidence type="ECO:0000313" key="10">
    <source>
        <dbReference type="EMBL" id="EKX38575.1"/>
    </source>
</evidence>
<dbReference type="OMA" id="LKYYHNC"/>
<dbReference type="GO" id="GO:0000139">
    <property type="term" value="C:Golgi membrane"/>
    <property type="evidence" value="ECO:0007669"/>
    <property type="project" value="UniProtKB-SubCell"/>
</dbReference>
<dbReference type="PaxDb" id="55529-EKX38575"/>
<dbReference type="GO" id="GO:0006890">
    <property type="term" value="P:retrograde vesicle-mediated transport, Golgi to endoplasmic reticulum"/>
    <property type="evidence" value="ECO:0007669"/>
    <property type="project" value="TreeGrafter"/>
</dbReference>
<evidence type="ECO:0000256" key="7">
    <source>
        <dbReference type="ARBA" id="ARBA00023136"/>
    </source>
</evidence>
<evidence type="ECO:0000256" key="1">
    <source>
        <dbReference type="ARBA" id="ARBA00004395"/>
    </source>
</evidence>
<name>L1IRW8_GUITC</name>
<proteinExistence type="inferred from homology"/>
<keyword evidence="4" id="KW-0813">Transport</keyword>
<keyword evidence="5" id="KW-0653">Protein transport</keyword>
<feature type="region of interest" description="Disordered" evidence="9">
    <location>
        <begin position="515"/>
        <end position="534"/>
    </location>
</feature>
<dbReference type="KEGG" id="gtt:GUITHDRAFT_144170"/>
<evidence type="ECO:0000256" key="8">
    <source>
        <dbReference type="ARBA" id="ARBA00031345"/>
    </source>
</evidence>
<comment type="subcellular location">
    <subcellularLocation>
        <location evidence="1">Golgi apparatus membrane</location>
        <topology evidence="1">Peripheral membrane protein</topology>
    </subcellularLocation>
</comment>
<evidence type="ECO:0000256" key="3">
    <source>
        <dbReference type="ARBA" id="ARBA00020984"/>
    </source>
</evidence>
<dbReference type="STRING" id="905079.L1IRW8"/>
<dbReference type="Pfam" id="PF10191">
    <property type="entry name" value="COG7"/>
    <property type="match status" value="1"/>
</dbReference>
<evidence type="ECO:0000256" key="6">
    <source>
        <dbReference type="ARBA" id="ARBA00023034"/>
    </source>
</evidence>
<dbReference type="GO" id="GO:0017119">
    <property type="term" value="C:Golgi transport complex"/>
    <property type="evidence" value="ECO:0007669"/>
    <property type="project" value="InterPro"/>
</dbReference>
<dbReference type="GO" id="GO:0007030">
    <property type="term" value="P:Golgi organization"/>
    <property type="evidence" value="ECO:0007669"/>
    <property type="project" value="TreeGrafter"/>
</dbReference>
<dbReference type="EMBL" id="JH993047">
    <property type="protein sequence ID" value="EKX38575.1"/>
    <property type="molecule type" value="Genomic_DNA"/>
</dbReference>
<evidence type="ECO:0000313" key="11">
    <source>
        <dbReference type="EnsemblProtists" id="EKX38575"/>
    </source>
</evidence>
<dbReference type="EnsemblProtists" id="EKX38575">
    <property type="protein sequence ID" value="EKX38575"/>
    <property type="gene ID" value="GUITHDRAFT_144170"/>
</dbReference>
<dbReference type="InterPro" id="IPR019335">
    <property type="entry name" value="COG7"/>
</dbReference>
<evidence type="ECO:0000256" key="9">
    <source>
        <dbReference type="SAM" id="MobiDB-lite"/>
    </source>
</evidence>
<dbReference type="OrthoDB" id="245173at2759"/>
<evidence type="ECO:0000313" key="12">
    <source>
        <dbReference type="Proteomes" id="UP000011087"/>
    </source>
</evidence>
<sequence length="842" mass="93952">MDEGEGEGEDEDEVERVEEELGGRGEMELDEFCQDDFDVKRWVNEQVRSSTALAEAAGHVKGSNVDDHLATLVVKLQLLSQSTNKSIDDSAVKLLSELPKAMIDIQRVGSDAELLAHQMAQVLDKVSEVERSGQQTVAALATLDAIKTRMEECAHALGEADNLTRTLAQIEPLFQVDELKQIAARLGSLRRSLQAMGNLEEFSEAANTLKSYEDRLEKRMSSKLKEGIEQLDVQATKDCLEIYDQMQVVAGYPVGERRDILITRYVQARKPHLIKVLKRDWQGLLVMFNQIYSTFSESKSVEYLSRLSTLKEDFEKALQTEMDWCIQVFPDSAIFVSSLWIDFIKTISTPFQNSMSEEFFEASKTNENFHTVKNILVEISNIAITVGDLLSRNKLQEVQTDVSQAIITTMSLIERVQKDYPAKEAKRLEKEFEMTKRSLKEMHTFGESLDLFETVTSKSFASLRAAGEHSIEFTGGAEAVTTARMVDEAFGSFLQALGAGVERLREIAKLDEARKGGEVKAKSSSDKEGGENDEMRLVDEADSDMLDLVDGNEKDWTFLQGAISLLSLADALPKQLQELDDRIKELVCRFGQQLFEPTTIKSAMQSPPVRYILSDAQRLPALEKLIAKSKTKDFICLVRSPSMLQSHRAKVELLLQDTALSFVRRQLINVAKLQVWGENKKKGHLPSFSSSPLPHVTNIAEHLFSLPEQLDPAAHDEVPCSTSAALQLTQPQNVDEGSSEHKFMQKWLSRITGEVVSLYVEKILEIPALSPSGRVQLGTDIQYISSILDTLGAPGLERLEQLRKLVEAADSEFAQACLTVPALDRNVVDKVARQRMAGGSAK</sequence>
<dbReference type="eggNOG" id="KOG4182">
    <property type="taxonomic scope" value="Eukaryota"/>
</dbReference>
<dbReference type="RefSeq" id="XP_005825555.1">
    <property type="nucleotide sequence ID" value="XM_005825498.1"/>
</dbReference>
<dbReference type="PANTHER" id="PTHR21443:SF0">
    <property type="entry name" value="CONSERVED OLIGOMERIC GOLGI COMPLEX SUBUNIT 7"/>
    <property type="match status" value="1"/>
</dbReference>
<dbReference type="HOGENOM" id="CLU_006044_2_0_1"/>
<feature type="compositionally biased region" description="Acidic residues" evidence="9">
    <location>
        <begin position="1"/>
        <end position="18"/>
    </location>
</feature>
<dbReference type="Proteomes" id="UP000011087">
    <property type="component" value="Unassembled WGS sequence"/>
</dbReference>
<accession>L1IRW8</accession>
<feature type="region of interest" description="Disordered" evidence="9">
    <location>
        <begin position="1"/>
        <end position="25"/>
    </location>
</feature>
<organism evidence="10">
    <name type="scientific">Guillardia theta (strain CCMP2712)</name>
    <name type="common">Cryptophyte</name>
    <dbReference type="NCBI Taxonomy" id="905079"/>
    <lineage>
        <taxon>Eukaryota</taxon>
        <taxon>Cryptophyceae</taxon>
        <taxon>Pyrenomonadales</taxon>
        <taxon>Geminigeraceae</taxon>
        <taxon>Guillardia</taxon>
    </lineage>
</organism>
<dbReference type="GO" id="GO:0006886">
    <property type="term" value="P:intracellular protein transport"/>
    <property type="evidence" value="ECO:0007669"/>
    <property type="project" value="InterPro"/>
</dbReference>
<reference evidence="10 12" key="1">
    <citation type="journal article" date="2012" name="Nature">
        <title>Algal genomes reveal evolutionary mosaicism and the fate of nucleomorphs.</title>
        <authorList>
            <consortium name="DOE Joint Genome Institute"/>
            <person name="Curtis B.A."/>
            <person name="Tanifuji G."/>
            <person name="Burki F."/>
            <person name="Gruber A."/>
            <person name="Irimia M."/>
            <person name="Maruyama S."/>
            <person name="Arias M.C."/>
            <person name="Ball S.G."/>
            <person name="Gile G.H."/>
            <person name="Hirakawa Y."/>
            <person name="Hopkins J.F."/>
            <person name="Kuo A."/>
            <person name="Rensing S.A."/>
            <person name="Schmutz J."/>
            <person name="Symeonidi A."/>
            <person name="Elias M."/>
            <person name="Eveleigh R.J."/>
            <person name="Herman E.K."/>
            <person name="Klute M.J."/>
            <person name="Nakayama T."/>
            <person name="Obornik M."/>
            <person name="Reyes-Prieto A."/>
            <person name="Armbrust E.V."/>
            <person name="Aves S.J."/>
            <person name="Beiko R.G."/>
            <person name="Coutinho P."/>
            <person name="Dacks J.B."/>
            <person name="Durnford D.G."/>
            <person name="Fast N.M."/>
            <person name="Green B.R."/>
            <person name="Grisdale C.J."/>
            <person name="Hempel F."/>
            <person name="Henrissat B."/>
            <person name="Hoppner M.P."/>
            <person name="Ishida K."/>
            <person name="Kim E."/>
            <person name="Koreny L."/>
            <person name="Kroth P.G."/>
            <person name="Liu Y."/>
            <person name="Malik S.B."/>
            <person name="Maier U.G."/>
            <person name="McRose D."/>
            <person name="Mock T."/>
            <person name="Neilson J.A."/>
            <person name="Onodera N.T."/>
            <person name="Poole A.M."/>
            <person name="Pritham E.J."/>
            <person name="Richards T.A."/>
            <person name="Rocap G."/>
            <person name="Roy S.W."/>
            <person name="Sarai C."/>
            <person name="Schaack S."/>
            <person name="Shirato S."/>
            <person name="Slamovits C.H."/>
            <person name="Spencer D.F."/>
            <person name="Suzuki S."/>
            <person name="Worden A.Z."/>
            <person name="Zauner S."/>
            <person name="Barry K."/>
            <person name="Bell C."/>
            <person name="Bharti A.K."/>
            <person name="Crow J.A."/>
            <person name="Grimwood J."/>
            <person name="Kramer R."/>
            <person name="Lindquist E."/>
            <person name="Lucas S."/>
            <person name="Salamov A."/>
            <person name="McFadden G.I."/>
            <person name="Lane C.E."/>
            <person name="Keeling P.J."/>
            <person name="Gray M.W."/>
            <person name="Grigoriev I.V."/>
            <person name="Archibald J.M."/>
        </authorList>
    </citation>
    <scope>NUCLEOTIDE SEQUENCE</scope>
    <source>
        <strain evidence="10 12">CCMP2712</strain>
    </source>
</reference>
<evidence type="ECO:0000256" key="2">
    <source>
        <dbReference type="ARBA" id="ARBA00005831"/>
    </source>
</evidence>
<gene>
    <name evidence="10" type="primary">COG7</name>
    <name evidence="10" type="ORF">GUITHDRAFT_144170</name>
</gene>
<comment type="similarity">
    <text evidence="2">Belongs to the COG7 family.</text>
</comment>
<reference evidence="11" key="3">
    <citation type="submission" date="2015-06" db="UniProtKB">
        <authorList>
            <consortium name="EnsemblProtists"/>
        </authorList>
    </citation>
    <scope>IDENTIFICATION</scope>
</reference>
<evidence type="ECO:0000256" key="4">
    <source>
        <dbReference type="ARBA" id="ARBA00022448"/>
    </source>
</evidence>
<dbReference type="PANTHER" id="PTHR21443">
    <property type="entry name" value="CONSERVED OLIGOMERIC GOLGI COMPLEX COMPONENT 7"/>
    <property type="match status" value="1"/>
</dbReference>
<dbReference type="GeneID" id="17295326"/>
<keyword evidence="12" id="KW-1185">Reference proteome</keyword>
<keyword evidence="6" id="KW-0333">Golgi apparatus</keyword>
<dbReference type="AlphaFoldDB" id="L1IRW8"/>
<keyword evidence="7" id="KW-0472">Membrane</keyword>
<reference evidence="12" key="2">
    <citation type="submission" date="2012-11" db="EMBL/GenBank/DDBJ databases">
        <authorList>
            <person name="Kuo A."/>
            <person name="Curtis B.A."/>
            <person name="Tanifuji G."/>
            <person name="Burki F."/>
            <person name="Gruber A."/>
            <person name="Irimia M."/>
            <person name="Maruyama S."/>
            <person name="Arias M.C."/>
            <person name="Ball S.G."/>
            <person name="Gile G.H."/>
            <person name="Hirakawa Y."/>
            <person name="Hopkins J.F."/>
            <person name="Rensing S.A."/>
            <person name="Schmutz J."/>
            <person name="Symeonidi A."/>
            <person name="Elias M."/>
            <person name="Eveleigh R.J."/>
            <person name="Herman E.K."/>
            <person name="Klute M.J."/>
            <person name="Nakayama T."/>
            <person name="Obornik M."/>
            <person name="Reyes-Prieto A."/>
            <person name="Armbrust E.V."/>
            <person name="Aves S.J."/>
            <person name="Beiko R.G."/>
            <person name="Coutinho P."/>
            <person name="Dacks J.B."/>
            <person name="Durnford D.G."/>
            <person name="Fast N.M."/>
            <person name="Green B.R."/>
            <person name="Grisdale C."/>
            <person name="Hempe F."/>
            <person name="Henrissat B."/>
            <person name="Hoppner M.P."/>
            <person name="Ishida K.-I."/>
            <person name="Kim E."/>
            <person name="Koreny L."/>
            <person name="Kroth P.G."/>
            <person name="Liu Y."/>
            <person name="Malik S.-B."/>
            <person name="Maier U.G."/>
            <person name="McRose D."/>
            <person name="Mock T."/>
            <person name="Neilson J.A."/>
            <person name="Onodera N.T."/>
            <person name="Poole A.M."/>
            <person name="Pritham E.J."/>
            <person name="Richards T.A."/>
            <person name="Rocap G."/>
            <person name="Roy S.W."/>
            <person name="Sarai C."/>
            <person name="Schaack S."/>
            <person name="Shirato S."/>
            <person name="Slamovits C.H."/>
            <person name="Spencer D.F."/>
            <person name="Suzuki S."/>
            <person name="Worden A.Z."/>
            <person name="Zauner S."/>
            <person name="Barry K."/>
            <person name="Bell C."/>
            <person name="Bharti A.K."/>
            <person name="Crow J.A."/>
            <person name="Grimwood J."/>
            <person name="Kramer R."/>
            <person name="Lindquist E."/>
            <person name="Lucas S."/>
            <person name="Salamov A."/>
            <person name="McFadden G.I."/>
            <person name="Lane C.E."/>
            <person name="Keeling P.J."/>
            <person name="Gray M.W."/>
            <person name="Grigoriev I.V."/>
            <person name="Archibald J.M."/>
        </authorList>
    </citation>
    <scope>NUCLEOTIDE SEQUENCE</scope>
    <source>
        <strain evidence="12">CCMP2712</strain>
    </source>
</reference>
<protein>
    <recommendedName>
        <fullName evidence="3">Conserved oligomeric Golgi complex subunit 7</fullName>
    </recommendedName>
    <alternativeName>
        <fullName evidence="8">Component of oligomeric Golgi complex 7</fullName>
    </alternativeName>
</protein>
<evidence type="ECO:0000256" key="5">
    <source>
        <dbReference type="ARBA" id="ARBA00022927"/>
    </source>
</evidence>